<organism evidence="2 3">
    <name type="scientific">Giardia intestinalis</name>
    <name type="common">Giardia lamblia</name>
    <dbReference type="NCBI Taxonomy" id="5741"/>
    <lineage>
        <taxon>Eukaryota</taxon>
        <taxon>Metamonada</taxon>
        <taxon>Diplomonadida</taxon>
        <taxon>Hexamitidae</taxon>
        <taxon>Giardiinae</taxon>
        <taxon>Giardia</taxon>
    </lineage>
</organism>
<dbReference type="Proteomes" id="UP000018040">
    <property type="component" value="Unassembled WGS sequence"/>
</dbReference>
<evidence type="ECO:0000313" key="2">
    <source>
        <dbReference type="EMBL" id="ESU40375.1"/>
    </source>
</evidence>
<feature type="non-terminal residue" evidence="2">
    <location>
        <position position="1"/>
    </location>
</feature>
<sequence length="55" mass="6147">VHAESPVPIKGLLPVYTVASGSTKQAVCRGERRRKRRAAPSHRRELRTAPEAERN</sequence>
<feature type="compositionally biased region" description="Basic residues" evidence="1">
    <location>
        <begin position="31"/>
        <end position="41"/>
    </location>
</feature>
<comment type="caution">
    <text evidence="2">The sequence shown here is derived from an EMBL/GenBank/DDBJ whole genome shotgun (WGS) entry which is preliminary data.</text>
</comment>
<dbReference type="AlphaFoldDB" id="V6TTN2"/>
<feature type="region of interest" description="Disordered" evidence="1">
    <location>
        <begin position="21"/>
        <end position="55"/>
    </location>
</feature>
<protein>
    <submittedName>
        <fullName evidence="2">Uncharacterized protein</fullName>
    </submittedName>
</protein>
<name>V6TTN2_GIAIN</name>
<dbReference type="EMBL" id="AHHH01000238">
    <property type="protein sequence ID" value="ESU40375.1"/>
    <property type="molecule type" value="Genomic_DNA"/>
</dbReference>
<evidence type="ECO:0000313" key="3">
    <source>
        <dbReference type="Proteomes" id="UP000018040"/>
    </source>
</evidence>
<evidence type="ECO:0000256" key="1">
    <source>
        <dbReference type="SAM" id="MobiDB-lite"/>
    </source>
</evidence>
<feature type="compositionally biased region" description="Basic and acidic residues" evidence="1">
    <location>
        <begin position="42"/>
        <end position="55"/>
    </location>
</feature>
<reference evidence="2 3" key="2">
    <citation type="journal article" date="2013" name="Genome Biol. Evol.">
        <title>Genome sequencing of Giardia lamblia genotypes A2 and B isolates (DH and GS) and comparative analysis with the genomes of genotypes A1 and E (WB and Pig).</title>
        <authorList>
            <person name="Adam R.D."/>
            <person name="Dahlstrom E.W."/>
            <person name="Martens C.A."/>
            <person name="Bruno D.P."/>
            <person name="Barbian K.D."/>
            <person name="Ricklefs S.M."/>
            <person name="Hernandez M.M."/>
            <person name="Narla N.P."/>
            <person name="Patel R.B."/>
            <person name="Porcella S.F."/>
            <person name="Nash T.E."/>
        </authorList>
    </citation>
    <scope>NUCLEOTIDE SEQUENCE [LARGE SCALE GENOMIC DNA]</scope>
    <source>
        <strain evidence="2 3">GS</strain>
    </source>
</reference>
<accession>V6TTN2</accession>
<gene>
    <name evidence="2" type="ORF">GSB_155115</name>
</gene>
<proteinExistence type="predicted"/>
<reference evidence="3" key="1">
    <citation type="submission" date="2012-02" db="EMBL/GenBank/DDBJ databases">
        <title>Genome sequencing of Giardia lamblia Genotypes A2 and B isolates (DH and GS) and comparative analysis with the genomes of Genotypes A1 and E (WB and Pig).</title>
        <authorList>
            <person name="Adam R."/>
            <person name="Dahlstrom E."/>
            <person name="Martens C."/>
            <person name="Bruno D."/>
            <person name="Barbian K."/>
            <person name="Porcella S.F."/>
            <person name="Nash T."/>
        </authorList>
    </citation>
    <scope>NUCLEOTIDE SEQUENCE</scope>
    <source>
        <strain evidence="3">GS</strain>
    </source>
</reference>